<dbReference type="RefSeq" id="WP_323306046.1">
    <property type="nucleotide sequence ID" value="NZ_JAYGHX010000007.1"/>
</dbReference>
<sequence length="124" mass="13258">MPRTTRLSPPKATNHPLRDDRRHSLITRSSTRLRRCFTALLGVACLGAVAVPSVRAQSALLESVKQNPALAQSLCQQFRQLNAQGVSATSKASIASLASSRGLSPMDAEVLATYVIGLHCSTVF</sequence>
<accession>A0ABU5RWB9</accession>
<gene>
    <name evidence="1" type="ORF">VB738_12540</name>
</gene>
<comment type="caution">
    <text evidence="1">The sequence shown here is derived from an EMBL/GenBank/DDBJ whole genome shotgun (WGS) entry which is preliminary data.</text>
</comment>
<name>A0ABU5RWB9_9CYAN</name>
<keyword evidence="2" id="KW-1185">Reference proteome</keyword>
<dbReference type="Proteomes" id="UP001304461">
    <property type="component" value="Unassembled WGS sequence"/>
</dbReference>
<evidence type="ECO:0000313" key="1">
    <source>
        <dbReference type="EMBL" id="MEA5392086.1"/>
    </source>
</evidence>
<reference evidence="1 2" key="1">
    <citation type="submission" date="2023-12" db="EMBL/GenBank/DDBJ databases">
        <title>Baltic Sea Cyanobacteria.</title>
        <authorList>
            <person name="Delbaje E."/>
            <person name="Fewer D.P."/>
            <person name="Shishido T.K."/>
        </authorList>
    </citation>
    <scope>NUCLEOTIDE SEQUENCE [LARGE SCALE GENOMIC DNA]</scope>
    <source>
        <strain evidence="1 2">UHCC 0139</strain>
    </source>
</reference>
<evidence type="ECO:0000313" key="2">
    <source>
        <dbReference type="Proteomes" id="UP001304461"/>
    </source>
</evidence>
<proteinExistence type="predicted"/>
<dbReference type="EMBL" id="JAYGHX010000007">
    <property type="protein sequence ID" value="MEA5392086.1"/>
    <property type="molecule type" value="Genomic_DNA"/>
</dbReference>
<organism evidence="1 2">
    <name type="scientific">Cyanobium gracile UHCC 0139</name>
    <dbReference type="NCBI Taxonomy" id="3110308"/>
    <lineage>
        <taxon>Bacteria</taxon>
        <taxon>Bacillati</taxon>
        <taxon>Cyanobacteriota</taxon>
        <taxon>Cyanophyceae</taxon>
        <taxon>Synechococcales</taxon>
        <taxon>Prochlorococcaceae</taxon>
        <taxon>Cyanobium</taxon>
    </lineage>
</organism>
<protein>
    <submittedName>
        <fullName evidence="1">Uncharacterized protein</fullName>
    </submittedName>
</protein>